<dbReference type="EMBL" id="UYYB01113900">
    <property type="protein sequence ID" value="VDM81646.1"/>
    <property type="molecule type" value="Genomic_DNA"/>
</dbReference>
<dbReference type="PANTHER" id="PTHR45527:SF1">
    <property type="entry name" value="FATTY ACID SYNTHASE"/>
    <property type="match status" value="1"/>
</dbReference>
<proteinExistence type="predicted"/>
<dbReference type="AlphaFoldDB" id="A0A3P7JE78"/>
<organism evidence="2 3">
    <name type="scientific">Strongylus vulgaris</name>
    <name type="common">Blood worm</name>
    <dbReference type="NCBI Taxonomy" id="40348"/>
    <lineage>
        <taxon>Eukaryota</taxon>
        <taxon>Metazoa</taxon>
        <taxon>Ecdysozoa</taxon>
        <taxon>Nematoda</taxon>
        <taxon>Chromadorea</taxon>
        <taxon>Rhabditida</taxon>
        <taxon>Rhabditina</taxon>
        <taxon>Rhabditomorpha</taxon>
        <taxon>Strongyloidea</taxon>
        <taxon>Strongylidae</taxon>
        <taxon>Strongylus</taxon>
    </lineage>
</organism>
<reference evidence="2 3" key="1">
    <citation type="submission" date="2018-11" db="EMBL/GenBank/DDBJ databases">
        <authorList>
            <consortium name="Pathogen Informatics"/>
        </authorList>
    </citation>
    <scope>NUCLEOTIDE SEQUENCE [LARGE SCALE GENOMIC DNA]</scope>
</reference>
<dbReference type="Proteomes" id="UP000270094">
    <property type="component" value="Unassembled WGS sequence"/>
</dbReference>
<dbReference type="Gene3D" id="3.30.559.30">
    <property type="entry name" value="Nonribosomal peptide synthetase, condensation domain"/>
    <property type="match status" value="1"/>
</dbReference>
<accession>A0A3P7JE78</accession>
<dbReference type="Pfam" id="PF00668">
    <property type="entry name" value="Condensation"/>
    <property type="match status" value="1"/>
</dbReference>
<evidence type="ECO:0000313" key="3">
    <source>
        <dbReference type="Proteomes" id="UP000270094"/>
    </source>
</evidence>
<dbReference type="PANTHER" id="PTHR45527">
    <property type="entry name" value="NONRIBOSOMAL PEPTIDE SYNTHETASE"/>
    <property type="match status" value="1"/>
</dbReference>
<evidence type="ECO:0000259" key="1">
    <source>
        <dbReference type="Pfam" id="PF00668"/>
    </source>
</evidence>
<protein>
    <recommendedName>
        <fullName evidence="1">Condensation domain-containing protein</fullName>
    </recommendedName>
</protein>
<dbReference type="GO" id="GO:0044550">
    <property type="term" value="P:secondary metabolite biosynthetic process"/>
    <property type="evidence" value="ECO:0007669"/>
    <property type="project" value="TreeGrafter"/>
</dbReference>
<feature type="domain" description="Condensation" evidence="1">
    <location>
        <begin position="51"/>
        <end position="422"/>
    </location>
</feature>
<dbReference type="GO" id="GO:0043041">
    <property type="term" value="P:amino acid activation for nonribosomal peptide biosynthetic process"/>
    <property type="evidence" value="ECO:0007669"/>
    <property type="project" value="TreeGrafter"/>
</dbReference>
<dbReference type="InterPro" id="IPR001242">
    <property type="entry name" value="Condensation_dom"/>
</dbReference>
<dbReference type="SUPFAM" id="SSF52777">
    <property type="entry name" value="CoA-dependent acyltransferases"/>
    <property type="match status" value="2"/>
</dbReference>
<dbReference type="InterPro" id="IPR023213">
    <property type="entry name" value="CAT-like_dom_sf"/>
</dbReference>
<name>A0A3P7JE78_STRVU</name>
<evidence type="ECO:0000313" key="2">
    <source>
        <dbReference type="EMBL" id="VDM81646.1"/>
    </source>
</evidence>
<dbReference type="GO" id="GO:0003824">
    <property type="term" value="F:catalytic activity"/>
    <property type="evidence" value="ECO:0007669"/>
    <property type="project" value="InterPro"/>
</dbReference>
<gene>
    <name evidence="2" type="ORF">SVUK_LOCUS16644</name>
</gene>
<dbReference type="OrthoDB" id="416786at2759"/>
<sequence length="430" mass="49391">MLVVQDLSRHGLQLDLRSFFALRTAEKIAVTLEHLRTKKDSFKLKSTFNYEIPLLPQQKRLWFLARLHPNRDSYIIRLLVDIEGQLDLKRFNVALHRVLMSNPAVRSIIKNGKEPVFSRQSGTECFHDLSQDDVENPSINDNSLITARLRKCSSSFEFDLRIHHLISDGRSLAVLGEEIANAYNGGQTKKEDPTFFENSAHNDVLDFWKKYLSGYEPCSVDGNRICGVVEGEAGYVTANLSFIENLRVQEFCSTHQCTLYHLLVMAYVQTIRMTYDKEDVIVGTTVANRTAENINTVGLFANTIPLRFSKEFIDFKEQLAYTVEQILSAMEYQTTPLAKIIEEMVRERDVESAPLFQQVITFESTSINELPKMEGLTTKCRTTKTFYTQFDQSWIFHPGEGLSLTVQYDKSRFSLQHMTTLCIDAEEFEQ</sequence>
<keyword evidence="3" id="KW-1185">Reference proteome</keyword>
<dbReference type="GO" id="GO:0031177">
    <property type="term" value="F:phosphopantetheine binding"/>
    <property type="evidence" value="ECO:0007669"/>
    <property type="project" value="TreeGrafter"/>
</dbReference>
<dbReference type="Gene3D" id="3.30.559.10">
    <property type="entry name" value="Chloramphenicol acetyltransferase-like domain"/>
    <property type="match status" value="1"/>
</dbReference>
<dbReference type="GO" id="GO:0005737">
    <property type="term" value="C:cytoplasm"/>
    <property type="evidence" value="ECO:0007669"/>
    <property type="project" value="TreeGrafter"/>
</dbReference>